<organism evidence="4 5">
    <name type="scientific">Acidaminobacter hydrogenoformans DSM 2784</name>
    <dbReference type="NCBI Taxonomy" id="1120920"/>
    <lineage>
        <taxon>Bacteria</taxon>
        <taxon>Bacillati</taxon>
        <taxon>Bacillota</taxon>
        <taxon>Clostridia</taxon>
        <taxon>Peptostreptococcales</taxon>
        <taxon>Acidaminobacteraceae</taxon>
        <taxon>Acidaminobacter</taxon>
    </lineage>
</organism>
<gene>
    <name evidence="4" type="ORF">SAMN03080599_01687</name>
</gene>
<dbReference type="Proteomes" id="UP000199208">
    <property type="component" value="Unassembled WGS sequence"/>
</dbReference>
<proteinExistence type="predicted"/>
<accession>A0A1G5RZ81</accession>
<evidence type="ECO:0000256" key="1">
    <source>
        <dbReference type="SAM" id="MobiDB-lite"/>
    </source>
</evidence>
<dbReference type="Pfam" id="PF07331">
    <property type="entry name" value="TctB"/>
    <property type="match status" value="1"/>
</dbReference>
<name>A0A1G5RZ81_9FIRM</name>
<keyword evidence="2" id="KW-1133">Transmembrane helix</keyword>
<feature type="region of interest" description="Disordered" evidence="1">
    <location>
        <begin position="1"/>
        <end position="29"/>
    </location>
</feature>
<feature type="transmembrane region" description="Helical" evidence="2">
    <location>
        <begin position="133"/>
        <end position="151"/>
    </location>
</feature>
<feature type="transmembrane region" description="Helical" evidence="2">
    <location>
        <begin position="158"/>
        <end position="181"/>
    </location>
</feature>
<feature type="domain" description="DUF1468" evidence="3">
    <location>
        <begin position="37"/>
        <end position="182"/>
    </location>
</feature>
<feature type="transmembrane region" description="Helical" evidence="2">
    <location>
        <begin position="62"/>
        <end position="86"/>
    </location>
</feature>
<dbReference type="RefSeq" id="WP_092590470.1">
    <property type="nucleotide sequence ID" value="NZ_FMWL01000007.1"/>
</dbReference>
<feature type="transmembrane region" description="Helical" evidence="2">
    <location>
        <begin position="107"/>
        <end position="127"/>
    </location>
</feature>
<evidence type="ECO:0000259" key="3">
    <source>
        <dbReference type="Pfam" id="PF07331"/>
    </source>
</evidence>
<protein>
    <submittedName>
        <fullName evidence="4">Tripartite tricarboxylate transporter TctB family protein</fullName>
    </submittedName>
</protein>
<dbReference type="STRING" id="1120920.SAMN03080599_01687"/>
<evidence type="ECO:0000256" key="2">
    <source>
        <dbReference type="SAM" id="Phobius"/>
    </source>
</evidence>
<dbReference type="EMBL" id="FMWL01000007">
    <property type="protein sequence ID" value="SCZ79306.1"/>
    <property type="molecule type" value="Genomic_DNA"/>
</dbReference>
<keyword evidence="2" id="KW-0812">Transmembrane</keyword>
<dbReference type="AlphaFoldDB" id="A0A1G5RZ81"/>
<sequence>MNGKSGLNNIDKQTLKDREESNTSKSQTKFQPGEKGFAVFLFIFGSFFTYQSVLMYQKAPGASSYAAVPLFVSVLIMIFSALIFIFDYKAESVNHDQPTGEKVKRSLSYIFQKDVLVMMGLILLYSIALRYKLGFYFVTPVFLWLSMSYLMRKNLVKNILWTALSLLFIFMVFSFAFRVVLP</sequence>
<keyword evidence="2" id="KW-0472">Membrane</keyword>
<feature type="compositionally biased region" description="Basic and acidic residues" evidence="1">
    <location>
        <begin position="13"/>
        <end position="22"/>
    </location>
</feature>
<evidence type="ECO:0000313" key="4">
    <source>
        <dbReference type="EMBL" id="SCZ79306.1"/>
    </source>
</evidence>
<dbReference type="OrthoDB" id="2051815at2"/>
<dbReference type="InterPro" id="IPR009936">
    <property type="entry name" value="DUF1468"/>
</dbReference>
<feature type="transmembrane region" description="Helical" evidence="2">
    <location>
        <begin position="37"/>
        <end position="56"/>
    </location>
</feature>
<evidence type="ECO:0000313" key="5">
    <source>
        <dbReference type="Proteomes" id="UP000199208"/>
    </source>
</evidence>
<keyword evidence="5" id="KW-1185">Reference proteome</keyword>
<feature type="compositionally biased region" description="Polar residues" evidence="1">
    <location>
        <begin position="1"/>
        <end position="12"/>
    </location>
</feature>
<reference evidence="4 5" key="1">
    <citation type="submission" date="2016-10" db="EMBL/GenBank/DDBJ databases">
        <authorList>
            <person name="de Groot N.N."/>
        </authorList>
    </citation>
    <scope>NUCLEOTIDE SEQUENCE [LARGE SCALE GENOMIC DNA]</scope>
    <source>
        <strain evidence="4 5">DSM 2784</strain>
    </source>
</reference>